<dbReference type="RefSeq" id="WP_003022510.1">
    <property type="nucleotide sequence ID" value="NZ_CACRSY010000008.1"/>
</dbReference>
<proteinExistence type="predicted"/>
<dbReference type="EMBL" id="CACRSY010000008">
    <property type="protein sequence ID" value="VYS95773.1"/>
    <property type="molecule type" value="Genomic_DNA"/>
</dbReference>
<protein>
    <submittedName>
        <fullName evidence="2">Uncharacterized protein</fullName>
    </submittedName>
</protein>
<sequence length="50" mass="5343">MNEKVYKTMTRCGAGSIAVGIIVLVTGITTGILMLVSGARLLKRKSEITF</sequence>
<evidence type="ECO:0000313" key="2">
    <source>
        <dbReference type="EMBL" id="VYS95773.1"/>
    </source>
</evidence>
<reference evidence="2" key="1">
    <citation type="submission" date="2019-11" db="EMBL/GenBank/DDBJ databases">
        <authorList>
            <person name="Feng L."/>
        </authorList>
    </citation>
    <scope>NUCLEOTIDE SEQUENCE</scope>
    <source>
        <strain evidence="2">BhanseniiLFYP23</strain>
    </source>
</reference>
<keyword evidence="1" id="KW-1133">Transmembrane helix</keyword>
<keyword evidence="1" id="KW-0812">Transmembrane</keyword>
<organism evidence="2">
    <name type="scientific">Blautia hansenii</name>
    <name type="common">Ruminococcus hansenii</name>
    <dbReference type="NCBI Taxonomy" id="1322"/>
    <lineage>
        <taxon>Bacteria</taxon>
        <taxon>Bacillati</taxon>
        <taxon>Bacillota</taxon>
        <taxon>Clostridia</taxon>
        <taxon>Lachnospirales</taxon>
        <taxon>Lachnospiraceae</taxon>
        <taxon>Blautia</taxon>
    </lineage>
</organism>
<accession>A0A6N2SQ04</accession>
<dbReference type="AlphaFoldDB" id="A0A6N2SQ04"/>
<feature type="transmembrane region" description="Helical" evidence="1">
    <location>
        <begin position="14"/>
        <end position="36"/>
    </location>
</feature>
<name>A0A6N2SQ04_BLAHA</name>
<gene>
    <name evidence="2" type="ORF">BHLFYP23_02242</name>
</gene>
<keyword evidence="1" id="KW-0472">Membrane</keyword>
<evidence type="ECO:0000256" key="1">
    <source>
        <dbReference type="SAM" id="Phobius"/>
    </source>
</evidence>